<evidence type="ECO:0000313" key="4">
    <source>
        <dbReference type="Proteomes" id="UP000055060"/>
    </source>
</evidence>
<dbReference type="PANTHER" id="PTHR34977:SF1">
    <property type="entry name" value="UPF0337 PROTEIN YJBJ"/>
    <property type="match status" value="1"/>
</dbReference>
<dbReference type="InterPro" id="IPR008462">
    <property type="entry name" value="CsbD"/>
</dbReference>
<evidence type="ECO:0000259" key="2">
    <source>
        <dbReference type="Pfam" id="PF05532"/>
    </source>
</evidence>
<dbReference type="AlphaFoldDB" id="A0A0S7BDX0"/>
<accession>A0A0S7BDX0</accession>
<dbReference type="PANTHER" id="PTHR34977">
    <property type="entry name" value="UPF0337 PROTEIN YJBJ"/>
    <property type="match status" value="1"/>
</dbReference>
<reference evidence="3" key="1">
    <citation type="submission" date="2015-07" db="EMBL/GenBank/DDBJ databases">
        <title>Draft Genome Sequences of Anaerolinea thermolimosa IMO-1, Bellilinea caldifistulae GOMI-1, Leptolinea tardivitalis YMTK-2, Levilinea saccharolytica KIBI-1,Longilinea arvoryzae KOME-1, Previously Described as Members of the Anaerolineaceae (Chloroflexi).</title>
        <authorList>
            <person name="Sekiguchi Y."/>
            <person name="Ohashi A."/>
            <person name="Matsuura N."/>
            <person name="Tourlousse M.D."/>
        </authorList>
    </citation>
    <scope>NUCLEOTIDE SEQUENCE [LARGE SCALE GENOMIC DNA]</scope>
    <source>
        <strain evidence="3">KOME-1</strain>
    </source>
</reference>
<dbReference type="RefSeq" id="WP_075075140.1">
    <property type="nucleotide sequence ID" value="NZ_DF967972.1"/>
</dbReference>
<dbReference type="Pfam" id="PF05532">
    <property type="entry name" value="CsbD"/>
    <property type="match status" value="1"/>
</dbReference>
<sequence>MNKDIFEGKWKEMRGQMREWWGKLTDDELEKAAGNSEQIIGLLQQKYGYTRERAVEELNKHVAEFKTVLKK</sequence>
<dbReference type="PIRSF" id="PIRSF039008">
    <property type="entry name" value="YjbJ"/>
    <property type="match status" value="1"/>
</dbReference>
<protein>
    <submittedName>
        <fullName evidence="3">Uncharacterized protein conserved in bacteria</fullName>
    </submittedName>
</protein>
<dbReference type="Gene3D" id="1.10.1470.10">
    <property type="entry name" value="YjbJ"/>
    <property type="match status" value="1"/>
</dbReference>
<feature type="domain" description="CsbD-like" evidence="2">
    <location>
        <begin position="4"/>
        <end position="54"/>
    </location>
</feature>
<dbReference type="InterPro" id="IPR036629">
    <property type="entry name" value="YjbJ_sf"/>
</dbReference>
<dbReference type="OrthoDB" id="9796058at2"/>
<dbReference type="Proteomes" id="UP000055060">
    <property type="component" value="Unassembled WGS sequence"/>
</dbReference>
<evidence type="ECO:0000313" key="3">
    <source>
        <dbReference type="EMBL" id="GAP13593.1"/>
    </source>
</evidence>
<comment type="similarity">
    <text evidence="1">Belongs to the UPF0337 (CsbD) family.</text>
</comment>
<dbReference type="STRING" id="360412.LARV_01348"/>
<evidence type="ECO:0000256" key="1">
    <source>
        <dbReference type="ARBA" id="ARBA00009129"/>
    </source>
</evidence>
<dbReference type="InterPro" id="IPR026042">
    <property type="entry name" value="YjbJ"/>
</dbReference>
<keyword evidence="4" id="KW-1185">Reference proteome</keyword>
<proteinExistence type="inferred from homology"/>
<dbReference type="EMBL" id="DF967972">
    <property type="protein sequence ID" value="GAP13593.1"/>
    <property type="molecule type" value="Genomic_DNA"/>
</dbReference>
<dbReference type="SUPFAM" id="SSF69047">
    <property type="entry name" value="Hypothetical protein YjbJ"/>
    <property type="match status" value="1"/>
</dbReference>
<gene>
    <name evidence="3" type="ORF">LARV_01348</name>
</gene>
<organism evidence="3">
    <name type="scientific">Longilinea arvoryzae</name>
    <dbReference type="NCBI Taxonomy" id="360412"/>
    <lineage>
        <taxon>Bacteria</taxon>
        <taxon>Bacillati</taxon>
        <taxon>Chloroflexota</taxon>
        <taxon>Anaerolineae</taxon>
        <taxon>Anaerolineales</taxon>
        <taxon>Anaerolineaceae</taxon>
        <taxon>Longilinea</taxon>
    </lineage>
</organism>
<dbReference type="InterPro" id="IPR050423">
    <property type="entry name" value="UPF0337_stress_rsp"/>
</dbReference>
<name>A0A0S7BDX0_9CHLR</name>